<dbReference type="OrthoDB" id="10651157at2759"/>
<dbReference type="RefSeq" id="XP_004346554.1">
    <property type="nucleotide sequence ID" value="XM_004346504.1"/>
</dbReference>
<gene>
    <name evidence="2" type="ORF">ACA1_228800</name>
</gene>
<feature type="compositionally biased region" description="Basic and acidic residues" evidence="1">
    <location>
        <begin position="271"/>
        <end position="283"/>
    </location>
</feature>
<sequence>MEAGSEWVDMNADSEEEVEWDEQEDLLERSEVNGDLFADTTTSSSAAPPPPPPQQQRSLFSKMRKRKVRKANTNVISVKLGTLTQDEQSTTKDSFITRDVGNVTTESAFTFEFGVRPIEEAKALGIDLELSALPFQLQIRYTKLDGMKCIRIISREQKATRDREQAELAANVDVLGLNAVQKSAKIAQKGEYTAARLENFTHTKLMRKVAMGSEDKKQKFAAWGSKQRVLESELKSVKVRELDEGLALSDEDEDDDVFEEEKAEKRKAKKVVKEQARKERRGDETAKVLWAFRSKRNK</sequence>
<feature type="region of interest" description="Disordered" evidence="1">
    <location>
        <begin position="1"/>
        <end position="58"/>
    </location>
</feature>
<keyword evidence="3" id="KW-1185">Reference proteome</keyword>
<dbReference type="AlphaFoldDB" id="L8H7Z8"/>
<evidence type="ECO:0000313" key="3">
    <source>
        <dbReference type="Proteomes" id="UP000011083"/>
    </source>
</evidence>
<feature type="region of interest" description="Disordered" evidence="1">
    <location>
        <begin position="250"/>
        <end position="283"/>
    </location>
</feature>
<dbReference type="EMBL" id="KB007901">
    <property type="protein sequence ID" value="ELR21609.1"/>
    <property type="molecule type" value="Genomic_DNA"/>
</dbReference>
<dbReference type="KEGG" id="acan:ACA1_228800"/>
<organism evidence="2 3">
    <name type="scientific">Acanthamoeba castellanii (strain ATCC 30010 / Neff)</name>
    <dbReference type="NCBI Taxonomy" id="1257118"/>
    <lineage>
        <taxon>Eukaryota</taxon>
        <taxon>Amoebozoa</taxon>
        <taxon>Discosea</taxon>
        <taxon>Longamoebia</taxon>
        <taxon>Centramoebida</taxon>
        <taxon>Acanthamoebidae</taxon>
        <taxon>Acanthamoeba</taxon>
    </lineage>
</organism>
<proteinExistence type="predicted"/>
<evidence type="ECO:0000256" key="1">
    <source>
        <dbReference type="SAM" id="MobiDB-lite"/>
    </source>
</evidence>
<dbReference type="GeneID" id="14922512"/>
<feature type="compositionally biased region" description="Acidic residues" evidence="1">
    <location>
        <begin position="250"/>
        <end position="261"/>
    </location>
</feature>
<accession>L8H7Z8</accession>
<dbReference type="VEuPathDB" id="AmoebaDB:ACA1_228800"/>
<name>L8H7Z8_ACACF</name>
<reference evidence="2 3" key="1">
    <citation type="journal article" date="2013" name="Genome Biol.">
        <title>Genome of Acanthamoeba castellanii highlights extensive lateral gene transfer and early evolution of tyrosine kinase signaling.</title>
        <authorList>
            <person name="Clarke M."/>
            <person name="Lohan A.J."/>
            <person name="Liu B."/>
            <person name="Lagkouvardos I."/>
            <person name="Roy S."/>
            <person name="Zafar N."/>
            <person name="Bertelli C."/>
            <person name="Schilde C."/>
            <person name="Kianianmomeni A."/>
            <person name="Burglin T.R."/>
            <person name="Frech C."/>
            <person name="Turcotte B."/>
            <person name="Kopec K.O."/>
            <person name="Synnott J.M."/>
            <person name="Choo C."/>
            <person name="Paponov I."/>
            <person name="Finkler A."/>
            <person name="Soon Heng Tan C."/>
            <person name="Hutchins A.P."/>
            <person name="Weinmeier T."/>
            <person name="Rattei T."/>
            <person name="Chu J.S."/>
            <person name="Gimenez G."/>
            <person name="Irimia M."/>
            <person name="Rigden D.J."/>
            <person name="Fitzpatrick D.A."/>
            <person name="Lorenzo-Morales J."/>
            <person name="Bateman A."/>
            <person name="Chiu C.H."/>
            <person name="Tang P."/>
            <person name="Hegemann P."/>
            <person name="Fromm H."/>
            <person name="Raoult D."/>
            <person name="Greub G."/>
            <person name="Miranda-Saavedra D."/>
            <person name="Chen N."/>
            <person name="Nash P."/>
            <person name="Ginger M.L."/>
            <person name="Horn M."/>
            <person name="Schaap P."/>
            <person name="Caler L."/>
            <person name="Loftus B."/>
        </authorList>
    </citation>
    <scope>NUCLEOTIDE SEQUENCE [LARGE SCALE GENOMIC DNA]</scope>
    <source>
        <strain evidence="2 3">Neff</strain>
    </source>
</reference>
<evidence type="ECO:0000313" key="2">
    <source>
        <dbReference type="EMBL" id="ELR21609.1"/>
    </source>
</evidence>
<feature type="compositionally biased region" description="Acidic residues" evidence="1">
    <location>
        <begin position="12"/>
        <end position="25"/>
    </location>
</feature>
<dbReference type="Proteomes" id="UP000011083">
    <property type="component" value="Unassembled WGS sequence"/>
</dbReference>
<protein>
    <submittedName>
        <fullName evidence="2">Uncharacterized protein</fullName>
    </submittedName>
</protein>